<dbReference type="InterPro" id="IPR001789">
    <property type="entry name" value="Sig_transdc_resp-reg_receiver"/>
</dbReference>
<sequence length="333" mass="37543">MSTQSHSSNADNRPQVLVIDDIEANRQAMRRVLKKLEIDIVEADSGEQGLLQALCRRNLALVLLDIQMPSMGGYEVAEFMQQDERLRHVPIIFLTAFNQSEANILQGYKVGAVDYIQKPIVTEVLLSKVKIFSELWQLKSSAVRELMERKAIQKRLEYLAEYDELTGLVNRSYLFSYLDREINRAKRYSTKLAVMYMDLDNFKSVNDRLGHQAGDRLLAEMSKRFKGLCRSTDIISRLGGDEFVYVFTDVTDEKAIEAKGQQVIEQCSINVELSCGESVTVAPSIGISFYPRDGEDATQLLASADQAMFCAKRTKEQVVVHGAPTHGEEVKCA</sequence>
<keyword evidence="1" id="KW-0597">Phosphoprotein</keyword>
<name>A0ABS2HM92_9VIBR</name>
<dbReference type="InterPro" id="IPR000160">
    <property type="entry name" value="GGDEF_dom"/>
</dbReference>
<dbReference type="InterPro" id="IPR052163">
    <property type="entry name" value="DGC-Regulatory_Protein"/>
</dbReference>
<dbReference type="SMART" id="SM00448">
    <property type="entry name" value="REC"/>
    <property type="match status" value="1"/>
</dbReference>
<feature type="domain" description="GGDEF" evidence="3">
    <location>
        <begin position="190"/>
        <end position="323"/>
    </location>
</feature>
<proteinExistence type="predicted"/>
<dbReference type="RefSeq" id="WP_205159299.1">
    <property type="nucleotide sequence ID" value="NZ_JAFEUM010000006.1"/>
</dbReference>
<dbReference type="EMBL" id="JAFEUM010000006">
    <property type="protein sequence ID" value="MBM7037806.1"/>
    <property type="molecule type" value="Genomic_DNA"/>
</dbReference>
<evidence type="ECO:0000313" key="4">
    <source>
        <dbReference type="EMBL" id="MBM7037806.1"/>
    </source>
</evidence>
<protein>
    <submittedName>
        <fullName evidence="4">Diguanylate cyclase</fullName>
    </submittedName>
</protein>
<dbReference type="SUPFAM" id="SSF52172">
    <property type="entry name" value="CheY-like"/>
    <property type="match status" value="1"/>
</dbReference>
<reference evidence="4 5" key="1">
    <citation type="submission" date="2021-02" db="EMBL/GenBank/DDBJ databases">
        <authorList>
            <person name="Park J.-S."/>
        </authorList>
    </citation>
    <scope>NUCLEOTIDE SEQUENCE [LARGE SCALE GENOMIC DNA]</scope>
    <source>
        <strain evidence="4 5">188UL20-2</strain>
    </source>
</reference>
<dbReference type="PANTHER" id="PTHR46663">
    <property type="entry name" value="DIGUANYLATE CYCLASE DGCT-RELATED"/>
    <property type="match status" value="1"/>
</dbReference>
<dbReference type="InterPro" id="IPR029787">
    <property type="entry name" value="Nucleotide_cyclase"/>
</dbReference>
<dbReference type="Pfam" id="PF00072">
    <property type="entry name" value="Response_reg"/>
    <property type="match status" value="1"/>
</dbReference>
<accession>A0ABS2HM92</accession>
<organism evidence="4 5">
    <name type="scientific">Vibrio ulleungensis</name>
    <dbReference type="NCBI Taxonomy" id="2807619"/>
    <lineage>
        <taxon>Bacteria</taxon>
        <taxon>Pseudomonadati</taxon>
        <taxon>Pseudomonadota</taxon>
        <taxon>Gammaproteobacteria</taxon>
        <taxon>Vibrionales</taxon>
        <taxon>Vibrionaceae</taxon>
        <taxon>Vibrio</taxon>
    </lineage>
</organism>
<dbReference type="CDD" id="cd01949">
    <property type="entry name" value="GGDEF"/>
    <property type="match status" value="1"/>
</dbReference>
<dbReference type="Proteomes" id="UP000809621">
    <property type="component" value="Unassembled WGS sequence"/>
</dbReference>
<evidence type="ECO:0000313" key="5">
    <source>
        <dbReference type="Proteomes" id="UP000809621"/>
    </source>
</evidence>
<gene>
    <name evidence="4" type="ORF">JQC93_15460</name>
</gene>
<feature type="modified residue" description="4-aspartylphosphate" evidence="1">
    <location>
        <position position="65"/>
    </location>
</feature>
<dbReference type="Gene3D" id="3.30.70.270">
    <property type="match status" value="1"/>
</dbReference>
<dbReference type="Gene3D" id="3.40.50.2300">
    <property type="match status" value="1"/>
</dbReference>
<dbReference type="InterPro" id="IPR043128">
    <property type="entry name" value="Rev_trsase/Diguanyl_cyclase"/>
</dbReference>
<dbReference type="SMART" id="SM00267">
    <property type="entry name" value="GGDEF"/>
    <property type="match status" value="1"/>
</dbReference>
<feature type="domain" description="Response regulatory" evidence="2">
    <location>
        <begin position="15"/>
        <end position="133"/>
    </location>
</feature>
<dbReference type="PANTHER" id="PTHR46663:SF3">
    <property type="entry name" value="SLL0267 PROTEIN"/>
    <property type="match status" value="1"/>
</dbReference>
<dbReference type="SUPFAM" id="SSF55073">
    <property type="entry name" value="Nucleotide cyclase"/>
    <property type="match status" value="1"/>
</dbReference>
<dbReference type="Pfam" id="PF00990">
    <property type="entry name" value="GGDEF"/>
    <property type="match status" value="1"/>
</dbReference>
<keyword evidence="5" id="KW-1185">Reference proteome</keyword>
<dbReference type="PROSITE" id="PS50110">
    <property type="entry name" value="RESPONSE_REGULATORY"/>
    <property type="match status" value="1"/>
</dbReference>
<dbReference type="InterPro" id="IPR011006">
    <property type="entry name" value="CheY-like_superfamily"/>
</dbReference>
<evidence type="ECO:0000259" key="2">
    <source>
        <dbReference type="PROSITE" id="PS50110"/>
    </source>
</evidence>
<evidence type="ECO:0000259" key="3">
    <source>
        <dbReference type="PROSITE" id="PS50887"/>
    </source>
</evidence>
<dbReference type="PROSITE" id="PS50887">
    <property type="entry name" value="GGDEF"/>
    <property type="match status" value="1"/>
</dbReference>
<dbReference type="NCBIfam" id="TIGR00254">
    <property type="entry name" value="GGDEF"/>
    <property type="match status" value="1"/>
</dbReference>
<evidence type="ECO:0000256" key="1">
    <source>
        <dbReference type="PROSITE-ProRule" id="PRU00169"/>
    </source>
</evidence>
<comment type="caution">
    <text evidence="4">The sequence shown here is derived from an EMBL/GenBank/DDBJ whole genome shotgun (WGS) entry which is preliminary data.</text>
</comment>